<dbReference type="CDD" id="cd00303">
    <property type="entry name" value="retropepsin_like"/>
    <property type="match status" value="1"/>
</dbReference>
<keyword evidence="3" id="KW-0548">Nucleotidyltransferase</keyword>
<reference evidence="3" key="1">
    <citation type="journal article" date="2022" name="Int. J. Mol. Sci.">
        <title>Draft Genome of Tanacetum Coccineum: Genomic Comparison of Closely Related Tanacetum-Family Plants.</title>
        <authorList>
            <person name="Yamashiro T."/>
            <person name="Shiraishi A."/>
            <person name="Nakayama K."/>
            <person name="Satake H."/>
        </authorList>
    </citation>
    <scope>NUCLEOTIDE SEQUENCE</scope>
</reference>
<reference evidence="3" key="2">
    <citation type="submission" date="2022-01" db="EMBL/GenBank/DDBJ databases">
        <authorList>
            <person name="Yamashiro T."/>
            <person name="Shiraishi A."/>
            <person name="Satake H."/>
            <person name="Nakayama K."/>
        </authorList>
    </citation>
    <scope>NUCLEOTIDE SEQUENCE</scope>
</reference>
<dbReference type="InterPro" id="IPR032567">
    <property type="entry name" value="RTL1-rel"/>
</dbReference>
<dbReference type="Pfam" id="PF03732">
    <property type="entry name" value="Retrotrans_gag"/>
    <property type="match status" value="1"/>
</dbReference>
<dbReference type="Gene3D" id="3.10.10.10">
    <property type="entry name" value="HIV Type 1 Reverse Transcriptase, subunit A, domain 1"/>
    <property type="match status" value="1"/>
</dbReference>
<dbReference type="PANTHER" id="PTHR15503">
    <property type="entry name" value="LDOC1 RELATED"/>
    <property type="match status" value="1"/>
</dbReference>
<gene>
    <name evidence="3" type="ORF">Tco_1054985</name>
</gene>
<dbReference type="GO" id="GO:0003964">
    <property type="term" value="F:RNA-directed DNA polymerase activity"/>
    <property type="evidence" value="ECO:0007669"/>
    <property type="project" value="UniProtKB-KW"/>
</dbReference>
<keyword evidence="3" id="KW-0808">Transferase</keyword>
<evidence type="ECO:0000256" key="1">
    <source>
        <dbReference type="SAM" id="MobiDB-lite"/>
    </source>
</evidence>
<name>A0ABQ5GYC1_9ASTR</name>
<evidence type="ECO:0000313" key="4">
    <source>
        <dbReference type="Proteomes" id="UP001151760"/>
    </source>
</evidence>
<protein>
    <submittedName>
        <fullName evidence="3">Reverse transcriptase domain-containing protein</fullName>
    </submittedName>
</protein>
<feature type="region of interest" description="Disordered" evidence="1">
    <location>
        <begin position="1"/>
        <end position="20"/>
    </location>
</feature>
<keyword evidence="3" id="KW-0695">RNA-directed DNA polymerase</keyword>
<feature type="compositionally biased region" description="Low complexity" evidence="1">
    <location>
        <begin position="9"/>
        <end position="20"/>
    </location>
</feature>
<feature type="non-terminal residue" evidence="3">
    <location>
        <position position="510"/>
    </location>
</feature>
<dbReference type="Proteomes" id="UP001151760">
    <property type="component" value="Unassembled WGS sequence"/>
</dbReference>
<dbReference type="InterPro" id="IPR021109">
    <property type="entry name" value="Peptidase_aspartic_dom_sf"/>
</dbReference>
<feature type="domain" description="Retrotransposon gag" evidence="2">
    <location>
        <begin position="115"/>
        <end position="213"/>
    </location>
</feature>
<feature type="region of interest" description="Disordered" evidence="1">
    <location>
        <begin position="43"/>
        <end position="66"/>
    </location>
</feature>
<proteinExistence type="predicted"/>
<comment type="caution">
    <text evidence="3">The sequence shown here is derived from an EMBL/GenBank/DDBJ whole genome shotgun (WGS) entry which is preliminary data.</text>
</comment>
<evidence type="ECO:0000259" key="2">
    <source>
        <dbReference type="Pfam" id="PF03732"/>
    </source>
</evidence>
<keyword evidence="4" id="KW-1185">Reference proteome</keyword>
<dbReference type="Pfam" id="PF08284">
    <property type="entry name" value="RVP_2"/>
    <property type="match status" value="1"/>
</dbReference>
<dbReference type="InterPro" id="IPR005162">
    <property type="entry name" value="Retrotrans_gag_dom"/>
</dbReference>
<dbReference type="Gene3D" id="2.40.70.10">
    <property type="entry name" value="Acid Proteases"/>
    <property type="match status" value="1"/>
</dbReference>
<organism evidence="3 4">
    <name type="scientific">Tanacetum coccineum</name>
    <dbReference type="NCBI Taxonomy" id="301880"/>
    <lineage>
        <taxon>Eukaryota</taxon>
        <taxon>Viridiplantae</taxon>
        <taxon>Streptophyta</taxon>
        <taxon>Embryophyta</taxon>
        <taxon>Tracheophyta</taxon>
        <taxon>Spermatophyta</taxon>
        <taxon>Magnoliopsida</taxon>
        <taxon>eudicotyledons</taxon>
        <taxon>Gunneridae</taxon>
        <taxon>Pentapetalae</taxon>
        <taxon>asterids</taxon>
        <taxon>campanulids</taxon>
        <taxon>Asterales</taxon>
        <taxon>Asteraceae</taxon>
        <taxon>Asteroideae</taxon>
        <taxon>Anthemideae</taxon>
        <taxon>Anthemidinae</taxon>
        <taxon>Tanacetum</taxon>
    </lineage>
</organism>
<dbReference type="EMBL" id="BQNB010019012">
    <property type="protein sequence ID" value="GJT80643.1"/>
    <property type="molecule type" value="Genomic_DNA"/>
</dbReference>
<feature type="compositionally biased region" description="Basic and acidic residues" evidence="1">
    <location>
        <begin position="43"/>
        <end position="52"/>
    </location>
</feature>
<dbReference type="PANTHER" id="PTHR15503:SF45">
    <property type="entry name" value="RNA-DIRECTED DNA POLYMERASE HOMOLOG"/>
    <property type="match status" value="1"/>
</dbReference>
<accession>A0ABQ5GYC1</accession>
<sequence length="510" mass="57095">MPPKRRTTRATPATTTAPTTTVTDAQLQALIDQGVAAALAECDASRSRDGDNSHGSGTGRRRQVPTQRECTYTDFLKCQPMNFKGTEGVVGLTQWVEKMESVFLISNCAITSQVKYASCTLQGSALTWWNSHVRAVGQDVAYTMPWTALKRMITDKYCPRGEIKKLESEYWNLKVRGTDLMTYNQRFQELALMCDRMFPEESAKVERYVGGLPDMIHGSVKASKPQSMQEAIEFATEMMDKKMLTAAERQAENKRKGTTKINNNHSKQIMWHGLTLLGLEIRSLMEESNLYVPSAIITTMGHVLKSALTAKRLVTRPVTVKFDLLLTTITTTTTTITRGPKGQITYISLAFSSLIDIIPTTLDHGYDVELADGRIIWVHTLIRGCTLNFLNHPFNIDLMPVKMGSFDVIIGMDWLAKYHAVIVCDEKLVHVPFENKILTFHGGGSNDGHELRLNIISCTKTGDVFVARVPYRLALSEIKELSDQLKELSDKGFIRPTSLPWGASILFFKK</sequence>
<evidence type="ECO:0000313" key="3">
    <source>
        <dbReference type="EMBL" id="GJT80643.1"/>
    </source>
</evidence>